<dbReference type="PANTHER" id="PTHR23502:SF47">
    <property type="entry name" value="MAJOR FACILITATOR SUPERFAMILY (MFS) PROFILE DOMAIN-CONTAINING PROTEIN-RELATED"/>
    <property type="match status" value="1"/>
</dbReference>
<evidence type="ECO:0000256" key="3">
    <source>
        <dbReference type="ARBA" id="ARBA00022989"/>
    </source>
</evidence>
<dbReference type="EMBL" id="ML995667">
    <property type="protein sequence ID" value="KAF2135134.1"/>
    <property type="molecule type" value="Genomic_DNA"/>
</dbReference>
<feature type="non-terminal residue" evidence="6">
    <location>
        <position position="1"/>
    </location>
</feature>
<reference evidence="6" key="1">
    <citation type="journal article" date="2020" name="Stud. Mycol.">
        <title>101 Dothideomycetes genomes: a test case for predicting lifestyles and emergence of pathogens.</title>
        <authorList>
            <person name="Haridas S."/>
            <person name="Albert R."/>
            <person name="Binder M."/>
            <person name="Bloem J."/>
            <person name="Labutti K."/>
            <person name="Salamov A."/>
            <person name="Andreopoulos B."/>
            <person name="Baker S."/>
            <person name="Barry K."/>
            <person name="Bills G."/>
            <person name="Bluhm B."/>
            <person name="Cannon C."/>
            <person name="Castanera R."/>
            <person name="Culley D."/>
            <person name="Daum C."/>
            <person name="Ezra D."/>
            <person name="Gonzalez J."/>
            <person name="Henrissat B."/>
            <person name="Kuo A."/>
            <person name="Liang C."/>
            <person name="Lipzen A."/>
            <person name="Lutzoni F."/>
            <person name="Magnuson J."/>
            <person name="Mondo S."/>
            <person name="Nolan M."/>
            <person name="Ohm R."/>
            <person name="Pangilinan J."/>
            <person name="Park H.-J."/>
            <person name="Ramirez L."/>
            <person name="Alfaro M."/>
            <person name="Sun H."/>
            <person name="Tritt A."/>
            <person name="Yoshinaga Y."/>
            <person name="Zwiers L.-H."/>
            <person name="Turgeon B."/>
            <person name="Goodwin S."/>
            <person name="Spatafora J."/>
            <person name="Crous P."/>
            <person name="Grigoriev I."/>
        </authorList>
    </citation>
    <scope>NUCLEOTIDE SEQUENCE</scope>
    <source>
        <strain evidence="6">CBS 121167</strain>
    </source>
</reference>
<gene>
    <name evidence="6" type="ORF">K452DRAFT_239892</name>
</gene>
<dbReference type="InterPro" id="IPR036259">
    <property type="entry name" value="MFS_trans_sf"/>
</dbReference>
<sequence length="251" mass="28230">LRKHTGNSRYRSRHELSNVTLASRLKVALTRPFLMVTEPIIILWTLYITVVYIVLFTFLDGYPFIFQKTYGVSQGLTNLIFIAMFIGISLIVFAVPFIYRLTARAVKAGGSNGFNPEVRLWYAMITAPAVPISLFWMGWTDNPSISIWSPIISSVLFGYGTVGIFISTTMYIIDSYEMYSASALTFVVLIRYIVAGGMTVAGLPIYERLGVPYTCTILGCVSAVMVPLPYAMYRWGHVVRLRSKYATSKEF</sequence>
<feature type="transmembrane region" description="Helical" evidence="5">
    <location>
        <begin position="79"/>
        <end position="99"/>
    </location>
</feature>
<keyword evidence="2 5" id="KW-0812">Transmembrane</keyword>
<dbReference type="RefSeq" id="XP_033390853.1">
    <property type="nucleotide sequence ID" value="XM_033537761.1"/>
</dbReference>
<feature type="transmembrane region" description="Helical" evidence="5">
    <location>
        <begin position="33"/>
        <end position="59"/>
    </location>
</feature>
<accession>A0A6A6AW03</accession>
<keyword evidence="3 5" id="KW-1133">Transmembrane helix</keyword>
<feature type="transmembrane region" description="Helical" evidence="5">
    <location>
        <begin position="211"/>
        <end position="233"/>
    </location>
</feature>
<organism evidence="6 7">
    <name type="scientific">Aplosporella prunicola CBS 121167</name>
    <dbReference type="NCBI Taxonomy" id="1176127"/>
    <lineage>
        <taxon>Eukaryota</taxon>
        <taxon>Fungi</taxon>
        <taxon>Dikarya</taxon>
        <taxon>Ascomycota</taxon>
        <taxon>Pezizomycotina</taxon>
        <taxon>Dothideomycetes</taxon>
        <taxon>Dothideomycetes incertae sedis</taxon>
        <taxon>Botryosphaeriales</taxon>
        <taxon>Aplosporellaceae</taxon>
        <taxon>Aplosporella</taxon>
    </lineage>
</organism>
<dbReference type="GO" id="GO:0022857">
    <property type="term" value="F:transmembrane transporter activity"/>
    <property type="evidence" value="ECO:0007669"/>
    <property type="project" value="TreeGrafter"/>
</dbReference>
<evidence type="ECO:0000256" key="4">
    <source>
        <dbReference type="ARBA" id="ARBA00023136"/>
    </source>
</evidence>
<feature type="transmembrane region" description="Helical" evidence="5">
    <location>
        <begin position="120"/>
        <end position="139"/>
    </location>
</feature>
<dbReference type="GO" id="GO:0005886">
    <property type="term" value="C:plasma membrane"/>
    <property type="evidence" value="ECO:0007669"/>
    <property type="project" value="TreeGrafter"/>
</dbReference>
<name>A0A6A6AW03_9PEZI</name>
<keyword evidence="7" id="KW-1185">Reference proteome</keyword>
<dbReference type="Proteomes" id="UP000799438">
    <property type="component" value="Unassembled WGS sequence"/>
</dbReference>
<dbReference type="GeneID" id="54295257"/>
<evidence type="ECO:0008006" key="8">
    <source>
        <dbReference type="Google" id="ProtNLM"/>
    </source>
</evidence>
<feature type="transmembrane region" description="Helical" evidence="5">
    <location>
        <begin position="151"/>
        <end position="172"/>
    </location>
</feature>
<dbReference type="AlphaFoldDB" id="A0A6A6AW03"/>
<evidence type="ECO:0000256" key="1">
    <source>
        <dbReference type="ARBA" id="ARBA00004141"/>
    </source>
</evidence>
<feature type="transmembrane region" description="Helical" evidence="5">
    <location>
        <begin position="184"/>
        <end position="205"/>
    </location>
</feature>
<evidence type="ECO:0000313" key="6">
    <source>
        <dbReference type="EMBL" id="KAF2135134.1"/>
    </source>
</evidence>
<dbReference type="Gene3D" id="1.20.1250.20">
    <property type="entry name" value="MFS general substrate transporter like domains"/>
    <property type="match status" value="1"/>
</dbReference>
<proteinExistence type="predicted"/>
<evidence type="ECO:0000256" key="2">
    <source>
        <dbReference type="ARBA" id="ARBA00022692"/>
    </source>
</evidence>
<dbReference type="OrthoDB" id="3936150at2759"/>
<comment type="subcellular location">
    <subcellularLocation>
        <location evidence="1">Membrane</location>
        <topology evidence="1">Multi-pass membrane protein</topology>
    </subcellularLocation>
</comment>
<evidence type="ECO:0000256" key="5">
    <source>
        <dbReference type="SAM" id="Phobius"/>
    </source>
</evidence>
<dbReference type="SUPFAM" id="SSF103473">
    <property type="entry name" value="MFS general substrate transporter"/>
    <property type="match status" value="1"/>
</dbReference>
<protein>
    <recommendedName>
        <fullName evidence="8">Major facilitator superfamily (MFS) profile domain-containing protein</fullName>
    </recommendedName>
</protein>
<dbReference type="PANTHER" id="PTHR23502">
    <property type="entry name" value="MAJOR FACILITATOR SUPERFAMILY"/>
    <property type="match status" value="1"/>
</dbReference>
<evidence type="ECO:0000313" key="7">
    <source>
        <dbReference type="Proteomes" id="UP000799438"/>
    </source>
</evidence>
<keyword evidence="4 5" id="KW-0472">Membrane</keyword>